<accession>A0AAD7JT64</accession>
<sequence length="388" mass="42886">MSLLESIRAARPLRKVVIEHDASAPSLNESLKISDKYDALVLQANIENWGSILADFTPKTLMVPLTLEHGSLLLRTYEKLEHAADLVAAAAETYVSTGKTSKPLDPLENTLLESLGSSIQRAIDELAGGGNSAGCFMKLSSRSPKDAAARSGVFEAYYERAVRAARSESRDMDPGRQLWILCEAEGAALRFSDAAAVIRALVLSERVWQDMTLALRHPETWQQNIILREWEPVPIDLEFRTFVANGRMTAISQYAYQLYSARLNDSAQLHSASTAIRDAFDSLWPILSANGFTDCVLDFGVIPPAANDGSWRCTLIEVNPFEETTDGALFSWTRERDVIEGRTDGLGYPVVRILEARRLGALAMTPRIWKDVILKVERKLSVDGSTVT</sequence>
<keyword evidence="3" id="KW-1185">Reference proteome</keyword>
<dbReference type="PANTHER" id="PTHR15323:SF6">
    <property type="entry name" value="CELL DIVISION CYCLE PROTEIN 123 HOMOLOG"/>
    <property type="match status" value="1"/>
</dbReference>
<gene>
    <name evidence="2" type="ORF">B0H16DRAFT_237637</name>
</gene>
<protein>
    <recommendedName>
        <fullName evidence="4">Cell division cycle protein 123</fullName>
    </recommendedName>
</protein>
<dbReference type="Proteomes" id="UP001215598">
    <property type="component" value="Unassembled WGS sequence"/>
</dbReference>
<comment type="caution">
    <text evidence="2">The sequence shown here is derived from an EMBL/GenBank/DDBJ whole genome shotgun (WGS) entry which is preliminary data.</text>
</comment>
<dbReference type="InterPro" id="IPR009772">
    <property type="entry name" value="CDC123"/>
</dbReference>
<name>A0AAD7JT64_9AGAR</name>
<evidence type="ECO:0008006" key="4">
    <source>
        <dbReference type="Google" id="ProtNLM"/>
    </source>
</evidence>
<comment type="similarity">
    <text evidence="1">Belongs to the CDC123 family.</text>
</comment>
<organism evidence="2 3">
    <name type="scientific">Mycena metata</name>
    <dbReference type="NCBI Taxonomy" id="1033252"/>
    <lineage>
        <taxon>Eukaryota</taxon>
        <taxon>Fungi</taxon>
        <taxon>Dikarya</taxon>
        <taxon>Basidiomycota</taxon>
        <taxon>Agaricomycotina</taxon>
        <taxon>Agaricomycetes</taxon>
        <taxon>Agaricomycetidae</taxon>
        <taxon>Agaricales</taxon>
        <taxon>Marasmiineae</taxon>
        <taxon>Mycenaceae</taxon>
        <taxon>Mycena</taxon>
    </lineage>
</organism>
<dbReference type="PANTHER" id="PTHR15323">
    <property type="entry name" value="D123 PROTEIN"/>
    <property type="match status" value="1"/>
</dbReference>
<dbReference type="GO" id="GO:0005737">
    <property type="term" value="C:cytoplasm"/>
    <property type="evidence" value="ECO:0007669"/>
    <property type="project" value="TreeGrafter"/>
</dbReference>
<dbReference type="Pfam" id="PF07065">
    <property type="entry name" value="D123"/>
    <property type="match status" value="1"/>
</dbReference>
<evidence type="ECO:0000313" key="3">
    <source>
        <dbReference type="Proteomes" id="UP001215598"/>
    </source>
</evidence>
<dbReference type="EMBL" id="JARKIB010000017">
    <property type="protein sequence ID" value="KAJ7770010.1"/>
    <property type="molecule type" value="Genomic_DNA"/>
</dbReference>
<proteinExistence type="inferred from homology"/>
<evidence type="ECO:0000256" key="1">
    <source>
        <dbReference type="ARBA" id="ARBA00011047"/>
    </source>
</evidence>
<dbReference type="AlphaFoldDB" id="A0AAD7JT64"/>
<evidence type="ECO:0000313" key="2">
    <source>
        <dbReference type="EMBL" id="KAJ7770010.1"/>
    </source>
</evidence>
<reference evidence="2" key="1">
    <citation type="submission" date="2023-03" db="EMBL/GenBank/DDBJ databases">
        <title>Massive genome expansion in bonnet fungi (Mycena s.s.) driven by repeated elements and novel gene families across ecological guilds.</title>
        <authorList>
            <consortium name="Lawrence Berkeley National Laboratory"/>
            <person name="Harder C.B."/>
            <person name="Miyauchi S."/>
            <person name="Viragh M."/>
            <person name="Kuo A."/>
            <person name="Thoen E."/>
            <person name="Andreopoulos B."/>
            <person name="Lu D."/>
            <person name="Skrede I."/>
            <person name="Drula E."/>
            <person name="Henrissat B."/>
            <person name="Morin E."/>
            <person name="Kohler A."/>
            <person name="Barry K."/>
            <person name="LaButti K."/>
            <person name="Morin E."/>
            <person name="Salamov A."/>
            <person name="Lipzen A."/>
            <person name="Mereny Z."/>
            <person name="Hegedus B."/>
            <person name="Baldrian P."/>
            <person name="Stursova M."/>
            <person name="Weitz H."/>
            <person name="Taylor A."/>
            <person name="Grigoriev I.V."/>
            <person name="Nagy L.G."/>
            <person name="Martin F."/>
            <person name="Kauserud H."/>
        </authorList>
    </citation>
    <scope>NUCLEOTIDE SEQUENCE</scope>
    <source>
        <strain evidence="2">CBHHK182m</strain>
    </source>
</reference>